<protein>
    <recommendedName>
        <fullName evidence="1">Cyclin N-terminal domain-containing protein</fullName>
    </recommendedName>
</protein>
<dbReference type="Gene3D" id="1.10.472.10">
    <property type="entry name" value="Cyclin-like"/>
    <property type="match status" value="2"/>
</dbReference>
<dbReference type="PANTHER" id="PTHR10026">
    <property type="entry name" value="CYCLIN"/>
    <property type="match status" value="1"/>
</dbReference>
<accession>G4ZRZ9</accession>
<dbReference type="GeneID" id="20637853"/>
<dbReference type="GO" id="GO:0016538">
    <property type="term" value="F:cyclin-dependent protein serine/threonine kinase regulator activity"/>
    <property type="evidence" value="ECO:0007669"/>
    <property type="project" value="InterPro"/>
</dbReference>
<dbReference type="InterPro" id="IPR036915">
    <property type="entry name" value="Cyclin-like_sf"/>
</dbReference>
<dbReference type="EMBL" id="JH159156">
    <property type="protein sequence ID" value="EGZ14178.1"/>
    <property type="molecule type" value="Genomic_DNA"/>
</dbReference>
<proteinExistence type="predicted"/>
<feature type="domain" description="Cyclin N-terminal" evidence="1">
    <location>
        <begin position="27"/>
        <end position="130"/>
    </location>
</feature>
<evidence type="ECO:0000313" key="3">
    <source>
        <dbReference type="Proteomes" id="UP000002640"/>
    </source>
</evidence>
<dbReference type="InterPro" id="IPR006671">
    <property type="entry name" value="Cyclin_N"/>
</dbReference>
<dbReference type="KEGG" id="psoj:PHYSODRAFT_248667"/>
<evidence type="ECO:0000313" key="2">
    <source>
        <dbReference type="EMBL" id="EGZ14178.1"/>
    </source>
</evidence>
<name>G4ZRZ9_PHYSP</name>
<evidence type="ECO:0000259" key="1">
    <source>
        <dbReference type="Pfam" id="PF00134"/>
    </source>
</evidence>
<dbReference type="AlphaFoldDB" id="G4ZRZ9"/>
<dbReference type="InterPro" id="IPR043198">
    <property type="entry name" value="Cyclin/Ssn8"/>
</dbReference>
<dbReference type="GO" id="GO:0006357">
    <property type="term" value="P:regulation of transcription by RNA polymerase II"/>
    <property type="evidence" value="ECO:0007669"/>
    <property type="project" value="InterPro"/>
</dbReference>
<dbReference type="Proteomes" id="UP000002640">
    <property type="component" value="Unassembled WGS sequence"/>
</dbReference>
<dbReference type="InParanoid" id="G4ZRZ9"/>
<dbReference type="OMA" id="CDVEKSI"/>
<dbReference type="STRING" id="1094619.G4ZRZ9"/>
<dbReference type="RefSeq" id="XP_009531607.1">
    <property type="nucleotide sequence ID" value="XM_009533312.1"/>
</dbReference>
<sequence length="385" mass="41901">MSTDWLFSASELQLTPSRRDGVSLAAELERRGAACKLLARLAAALRVSLATHRSACVFLHRFLMRRSLAQCDERVAAAACLLLAAKAENDETRGVDVGRLAKELTNAEAQAVRDILQLEGDVLLALGFELEVDHSFCYIAAEVDKVVALPALAARRNELRLKLKQVAWSFLNDSAITWTCLAVDAPLAARAAVFAAGLFQGCVSEDVLARDGQPWWTVLQTPLDVLKDAARHVLSAYMTPFVDTSVLPSALVELVNVFHSKTDVNEPSDICVREPEVLIETEPTPLDDDFNKQVEIDAEILFQSVEGSPAFVEQTTAWIDDCVVVGKGEQSPSSPSDPCAVEKSLPLYSPQNRAMDPCAEGSLLLKRSITLADSGRIIKKAKFAL</sequence>
<organism evidence="2 3">
    <name type="scientific">Phytophthora sojae (strain P6497)</name>
    <name type="common">Soybean stem and root rot agent</name>
    <name type="synonym">Phytophthora megasperma f. sp. glycines</name>
    <dbReference type="NCBI Taxonomy" id="1094619"/>
    <lineage>
        <taxon>Eukaryota</taxon>
        <taxon>Sar</taxon>
        <taxon>Stramenopiles</taxon>
        <taxon>Oomycota</taxon>
        <taxon>Peronosporomycetes</taxon>
        <taxon>Peronosporales</taxon>
        <taxon>Peronosporaceae</taxon>
        <taxon>Phytophthora</taxon>
    </lineage>
</organism>
<keyword evidence="3" id="KW-1185">Reference proteome</keyword>
<dbReference type="SMR" id="G4ZRZ9"/>
<reference evidence="2 3" key="1">
    <citation type="journal article" date="2006" name="Science">
        <title>Phytophthora genome sequences uncover evolutionary origins and mechanisms of pathogenesis.</title>
        <authorList>
            <person name="Tyler B.M."/>
            <person name="Tripathy S."/>
            <person name="Zhang X."/>
            <person name="Dehal P."/>
            <person name="Jiang R.H."/>
            <person name="Aerts A."/>
            <person name="Arredondo F.D."/>
            <person name="Baxter L."/>
            <person name="Bensasson D."/>
            <person name="Beynon J.L."/>
            <person name="Chapman J."/>
            <person name="Damasceno C.M."/>
            <person name="Dorrance A.E."/>
            <person name="Dou D."/>
            <person name="Dickerman A.W."/>
            <person name="Dubchak I.L."/>
            <person name="Garbelotto M."/>
            <person name="Gijzen M."/>
            <person name="Gordon S.G."/>
            <person name="Govers F."/>
            <person name="Grunwald N.J."/>
            <person name="Huang W."/>
            <person name="Ivors K.L."/>
            <person name="Jones R.W."/>
            <person name="Kamoun S."/>
            <person name="Krampis K."/>
            <person name="Lamour K.H."/>
            <person name="Lee M.K."/>
            <person name="McDonald W.H."/>
            <person name="Medina M."/>
            <person name="Meijer H.J."/>
            <person name="Nordberg E.K."/>
            <person name="Maclean D.J."/>
            <person name="Ospina-Giraldo M.D."/>
            <person name="Morris P.F."/>
            <person name="Phuntumart V."/>
            <person name="Putnam N.H."/>
            <person name="Rash S."/>
            <person name="Rose J.K."/>
            <person name="Sakihama Y."/>
            <person name="Salamov A.A."/>
            <person name="Savidor A."/>
            <person name="Scheuring C.F."/>
            <person name="Smith B.M."/>
            <person name="Sobral B.W."/>
            <person name="Terry A."/>
            <person name="Torto-Alalibo T.A."/>
            <person name="Win J."/>
            <person name="Xu Z."/>
            <person name="Zhang H."/>
            <person name="Grigoriev I.V."/>
            <person name="Rokhsar D.S."/>
            <person name="Boore J.L."/>
        </authorList>
    </citation>
    <scope>NUCLEOTIDE SEQUENCE [LARGE SCALE GENOMIC DNA]</scope>
    <source>
        <strain evidence="2 3">P6497</strain>
    </source>
</reference>
<dbReference type="Pfam" id="PF00134">
    <property type="entry name" value="Cyclin_N"/>
    <property type="match status" value="1"/>
</dbReference>
<dbReference type="SUPFAM" id="SSF47954">
    <property type="entry name" value="Cyclin-like"/>
    <property type="match status" value="2"/>
</dbReference>
<gene>
    <name evidence="2" type="ORF">PHYSODRAFT_248667</name>
</gene>